<dbReference type="EMBL" id="JALNTZ010000005">
    <property type="protein sequence ID" value="KAJ3652753.1"/>
    <property type="molecule type" value="Genomic_DNA"/>
</dbReference>
<keyword evidence="5" id="KW-1185">Reference proteome</keyword>
<evidence type="ECO:0000256" key="1">
    <source>
        <dbReference type="ARBA" id="ARBA00022737"/>
    </source>
</evidence>
<name>A0AA38I7W7_9CUCU</name>
<dbReference type="InterPro" id="IPR051165">
    <property type="entry name" value="Multifunctional_ANK_Repeat"/>
</dbReference>
<dbReference type="SUPFAM" id="SSF48403">
    <property type="entry name" value="Ankyrin repeat"/>
    <property type="match status" value="1"/>
</dbReference>
<feature type="repeat" description="ANK" evidence="3">
    <location>
        <begin position="15"/>
        <end position="49"/>
    </location>
</feature>
<dbReference type="PANTHER" id="PTHR24123:SF33">
    <property type="entry name" value="PROTEIN HOS4"/>
    <property type="match status" value="1"/>
</dbReference>
<dbReference type="InterPro" id="IPR036770">
    <property type="entry name" value="Ankyrin_rpt-contain_sf"/>
</dbReference>
<dbReference type="PROSITE" id="PS50297">
    <property type="entry name" value="ANK_REP_REGION"/>
    <property type="match status" value="4"/>
</dbReference>
<accession>A0AA38I7W7</accession>
<evidence type="ECO:0000313" key="4">
    <source>
        <dbReference type="EMBL" id="KAJ3652753.1"/>
    </source>
</evidence>
<evidence type="ECO:0000313" key="5">
    <source>
        <dbReference type="Proteomes" id="UP001168821"/>
    </source>
</evidence>
<sequence>MLLSEGARTDISDNDSNTALHYACSSAKPNEKIIYLLLRRGLNVNAPNKNGTSPFHLACKYASFAISEILLGRGANKNDVDRNGNTALHYASSSNYTNTGLINLLLDSGLEVNSVNNYGASPVHLARKSDNIDMLLKAGGQLHSLDNNKNNILHYVSQRANENVKLLNHLLSVADFNLNARNNCGTTPLQLACRSGNFLIVEKLHETGAELNILDNDNKNALHYALQSPKENTCLVNYLIHNGIIDVNAQDVQGKTPLELGADAKTC</sequence>
<evidence type="ECO:0000256" key="2">
    <source>
        <dbReference type="ARBA" id="ARBA00023043"/>
    </source>
</evidence>
<dbReference type="PROSITE" id="PS50088">
    <property type="entry name" value="ANK_REPEAT"/>
    <property type="match status" value="4"/>
</dbReference>
<feature type="repeat" description="ANK" evidence="3">
    <location>
        <begin position="50"/>
        <end position="82"/>
    </location>
</feature>
<reference evidence="4" key="1">
    <citation type="journal article" date="2023" name="G3 (Bethesda)">
        <title>Whole genome assemblies of Zophobas morio and Tenebrio molitor.</title>
        <authorList>
            <person name="Kaur S."/>
            <person name="Stinson S.A."/>
            <person name="diCenzo G.C."/>
        </authorList>
    </citation>
    <scope>NUCLEOTIDE SEQUENCE</scope>
    <source>
        <strain evidence="4">QUZm001</strain>
    </source>
</reference>
<gene>
    <name evidence="4" type="ORF">Zmor_018690</name>
</gene>
<feature type="repeat" description="ANK" evidence="3">
    <location>
        <begin position="83"/>
        <end position="117"/>
    </location>
</feature>
<dbReference type="AlphaFoldDB" id="A0AA38I7W7"/>
<dbReference type="InterPro" id="IPR002110">
    <property type="entry name" value="Ankyrin_rpt"/>
</dbReference>
<dbReference type="Pfam" id="PF12796">
    <property type="entry name" value="Ank_2"/>
    <property type="match status" value="2"/>
</dbReference>
<keyword evidence="2 3" id="KW-0040">ANK repeat</keyword>
<comment type="caution">
    <text evidence="4">The sequence shown here is derived from an EMBL/GenBank/DDBJ whole genome shotgun (WGS) entry which is preliminary data.</text>
</comment>
<keyword evidence="1" id="KW-0677">Repeat</keyword>
<dbReference type="Gene3D" id="1.25.40.20">
    <property type="entry name" value="Ankyrin repeat-containing domain"/>
    <property type="match status" value="2"/>
</dbReference>
<protein>
    <recommendedName>
        <fullName evidence="6">Ankyrin repeat protein</fullName>
    </recommendedName>
</protein>
<organism evidence="4 5">
    <name type="scientific">Zophobas morio</name>
    <dbReference type="NCBI Taxonomy" id="2755281"/>
    <lineage>
        <taxon>Eukaryota</taxon>
        <taxon>Metazoa</taxon>
        <taxon>Ecdysozoa</taxon>
        <taxon>Arthropoda</taxon>
        <taxon>Hexapoda</taxon>
        <taxon>Insecta</taxon>
        <taxon>Pterygota</taxon>
        <taxon>Neoptera</taxon>
        <taxon>Endopterygota</taxon>
        <taxon>Coleoptera</taxon>
        <taxon>Polyphaga</taxon>
        <taxon>Cucujiformia</taxon>
        <taxon>Tenebrionidae</taxon>
        <taxon>Zophobas</taxon>
    </lineage>
</organism>
<evidence type="ECO:0008006" key="6">
    <source>
        <dbReference type="Google" id="ProtNLM"/>
    </source>
</evidence>
<dbReference type="Proteomes" id="UP001168821">
    <property type="component" value="Unassembled WGS sequence"/>
</dbReference>
<evidence type="ECO:0000256" key="3">
    <source>
        <dbReference type="PROSITE-ProRule" id="PRU00023"/>
    </source>
</evidence>
<feature type="repeat" description="ANK" evidence="3">
    <location>
        <begin position="184"/>
        <end position="216"/>
    </location>
</feature>
<dbReference type="SMART" id="SM00248">
    <property type="entry name" value="ANK"/>
    <property type="match status" value="7"/>
</dbReference>
<proteinExistence type="predicted"/>
<dbReference type="PANTHER" id="PTHR24123">
    <property type="entry name" value="ANKYRIN REPEAT-CONTAINING"/>
    <property type="match status" value="1"/>
</dbReference>